<dbReference type="EMBL" id="OZ019896">
    <property type="protein sequence ID" value="CAK9222508.1"/>
    <property type="molecule type" value="Genomic_DNA"/>
</dbReference>
<comment type="function">
    <text evidence="5">Non-catalytic subunit of the queuine tRNA-ribosyltransferase (TGT) that catalyzes the base-exchange of a guanine (G) residue with queuine (Q) at position 34 (anticodon wobble position) in tRNAs with GU(N) anticodons (tRNA-Asp, -Asn, -His and -Tyr), resulting in the hypermodified nucleoside queuosine (7-(((4,5-cis-dihydroxy-2-cyclopenten-1-yl)amino)methyl)-7-deazaguanosine).</text>
</comment>
<dbReference type="InterPro" id="IPR036511">
    <property type="entry name" value="TGT-like_sf"/>
</dbReference>
<dbReference type="PANTHER" id="PTHR46064:SF1">
    <property type="entry name" value="QUEUINE TRNA-RIBOSYLTRANSFERASE ACCESSORY SUBUNIT 2"/>
    <property type="match status" value="1"/>
</dbReference>
<feature type="binding site" evidence="5">
    <location>
        <position position="358"/>
    </location>
    <ligand>
        <name>Zn(2+)</name>
        <dbReference type="ChEBI" id="CHEBI:29105"/>
    </ligand>
</feature>
<protein>
    <recommendedName>
        <fullName evidence="5">Queuine tRNA-ribosyltransferase accessory subunit 2</fullName>
    </recommendedName>
    <alternativeName>
        <fullName evidence="5">Queuine tRNA-ribosyltransferase domain-containing protein 1</fullName>
    </alternativeName>
</protein>
<feature type="domain" description="tRNA-guanine(15) transglycosylase-like" evidence="6">
    <location>
        <begin position="12"/>
        <end position="390"/>
    </location>
</feature>
<evidence type="ECO:0000256" key="3">
    <source>
        <dbReference type="ARBA" id="ARBA00022723"/>
    </source>
</evidence>
<gene>
    <name evidence="7" type="ORF">CSSPTR1EN2_LOCUS16127</name>
</gene>
<organism evidence="7 8">
    <name type="scientific">Sphagnum troendelagicum</name>
    <dbReference type="NCBI Taxonomy" id="128251"/>
    <lineage>
        <taxon>Eukaryota</taxon>
        <taxon>Viridiplantae</taxon>
        <taxon>Streptophyta</taxon>
        <taxon>Embryophyta</taxon>
        <taxon>Bryophyta</taxon>
        <taxon>Sphagnophytina</taxon>
        <taxon>Sphagnopsida</taxon>
        <taxon>Sphagnales</taxon>
        <taxon>Sphagnaceae</taxon>
        <taxon>Sphagnum</taxon>
    </lineage>
</organism>
<dbReference type="InterPro" id="IPR002616">
    <property type="entry name" value="tRNA_ribo_trans-like"/>
</dbReference>
<evidence type="ECO:0000313" key="8">
    <source>
        <dbReference type="Proteomes" id="UP001497512"/>
    </source>
</evidence>
<feature type="binding site" evidence="5">
    <location>
        <position position="327"/>
    </location>
    <ligand>
        <name>Zn(2+)</name>
        <dbReference type="ChEBI" id="CHEBI:29105"/>
    </ligand>
</feature>
<comment type="cofactor">
    <cofactor evidence="5">
        <name>Zn(2+)</name>
        <dbReference type="ChEBI" id="CHEBI:29105"/>
    </cofactor>
    <text evidence="5">Binds 1 zinc ion per subunit.</text>
</comment>
<dbReference type="Pfam" id="PF01702">
    <property type="entry name" value="TGT"/>
    <property type="match status" value="1"/>
</dbReference>
<evidence type="ECO:0000256" key="2">
    <source>
        <dbReference type="ARBA" id="ARBA00022694"/>
    </source>
</evidence>
<dbReference type="Gene3D" id="3.20.20.105">
    <property type="entry name" value="Queuine tRNA-ribosyltransferase-like"/>
    <property type="match status" value="1"/>
</dbReference>
<keyword evidence="2 5" id="KW-0819">tRNA processing</keyword>
<dbReference type="InterPro" id="IPR028592">
    <property type="entry name" value="QTRTD1"/>
</dbReference>
<proteinExistence type="inferred from homology"/>
<evidence type="ECO:0000313" key="7">
    <source>
        <dbReference type="EMBL" id="CAK9222508.1"/>
    </source>
</evidence>
<comment type="subcellular location">
    <subcellularLocation>
        <location evidence="5">Cytoplasm</location>
    </subcellularLocation>
</comment>
<keyword evidence="8" id="KW-1185">Reference proteome</keyword>
<dbReference type="NCBIfam" id="TIGR00449">
    <property type="entry name" value="tgt_general"/>
    <property type="match status" value="1"/>
</dbReference>
<keyword evidence="3 5" id="KW-0479">Metal-binding</keyword>
<feature type="binding site" evidence="5">
    <location>
        <position position="329"/>
    </location>
    <ligand>
        <name>Zn(2+)</name>
        <dbReference type="ChEBI" id="CHEBI:29105"/>
    </ligand>
</feature>
<keyword evidence="1 5" id="KW-0963">Cytoplasm</keyword>
<evidence type="ECO:0000256" key="5">
    <source>
        <dbReference type="HAMAP-Rule" id="MF_03043"/>
    </source>
</evidence>
<accession>A0ABP0UM60</accession>
<dbReference type="InterPro" id="IPR050852">
    <property type="entry name" value="Queuine_tRNA-ribosyltrfase"/>
</dbReference>
<dbReference type="Proteomes" id="UP001497512">
    <property type="component" value="Chromosome 4"/>
</dbReference>
<dbReference type="PANTHER" id="PTHR46064">
    <property type="entry name" value="QUEUINE TRNA-RIBOSYLTRANSFERASE ACCESSORY SUBUNIT 2"/>
    <property type="match status" value="1"/>
</dbReference>
<feature type="binding site" evidence="5">
    <location>
        <position position="332"/>
    </location>
    <ligand>
        <name>Zn(2+)</name>
        <dbReference type="ChEBI" id="CHEBI:29105"/>
    </ligand>
</feature>
<reference evidence="7" key="1">
    <citation type="submission" date="2024-02" db="EMBL/GenBank/DDBJ databases">
        <authorList>
            <consortium name="ELIXIR-Norway"/>
            <consortium name="Elixir Norway"/>
        </authorList>
    </citation>
    <scope>NUCLEOTIDE SEQUENCE</scope>
</reference>
<keyword evidence="4 5" id="KW-0862">Zinc</keyword>
<dbReference type="SUPFAM" id="SSF51713">
    <property type="entry name" value="tRNA-guanine transglycosylase"/>
    <property type="match status" value="1"/>
</dbReference>
<comment type="similarity">
    <text evidence="5">Belongs to the queuine tRNA-ribosyltransferase family. QTRT2 subfamily.</text>
</comment>
<evidence type="ECO:0000256" key="1">
    <source>
        <dbReference type="ARBA" id="ARBA00022490"/>
    </source>
</evidence>
<sequence>MEFVVRAWSAHARLGSLHLGATGPQLETPCLLLLTRKGLPAFIPPDLFHKLHPDALALQVSPLHFLDSPPPEVVAEVGGLHKMLCLPEHGLVAVGRDSIMDEADGEGTTKLGASFKTSFGRRIVGPVKYMEVINACKPNLWASLPDEVPAWVSEKRNRVSVGRTLQWLDHCLSLSTDMGCLGVVVGGSSVEQRTHSAQQTATRNVAGFSLGGFGLGEAAEDRGPLLEAVTASLPMEKPRHVSGLGMPEEVLQAVAAGVDLFDSTYPHMLTMGGYAMTFPATMEDILESFANKNLAVEEWSKSDSDSTKICLRSVSFRLDESPLVDGCQCYTCRKHSRAYIHHLLNTHEMLAQTLLDIHNMYHYLGFFQAIREAIRANEFPVFHNQFISHRRQSTLLLSSQ</sequence>
<evidence type="ECO:0000259" key="6">
    <source>
        <dbReference type="Pfam" id="PF01702"/>
    </source>
</evidence>
<evidence type="ECO:0000256" key="4">
    <source>
        <dbReference type="ARBA" id="ARBA00022833"/>
    </source>
</evidence>
<name>A0ABP0UM60_9BRYO</name>
<comment type="subunit">
    <text evidence="5">Heterodimer of a catalytic subunit and an accessory subunit.</text>
</comment>
<dbReference type="HAMAP" id="MF_03043">
    <property type="entry name" value="QTRT2"/>
    <property type="match status" value="1"/>
</dbReference>